<dbReference type="EMBL" id="JAUHTC010000052">
    <property type="protein sequence ID" value="MDN4519055.1"/>
    <property type="molecule type" value="Genomic_DNA"/>
</dbReference>
<dbReference type="InterPro" id="IPR032877">
    <property type="entry name" value="Transposase_HTH"/>
</dbReference>
<evidence type="ECO:0000313" key="8">
    <source>
        <dbReference type="Proteomes" id="UP001172687"/>
    </source>
</evidence>
<dbReference type="Pfam" id="PF13542">
    <property type="entry name" value="HTH_Tnp_ISL3"/>
    <property type="match status" value="1"/>
</dbReference>
<dbReference type="EMBL" id="JAUHTC010000071">
    <property type="protein sequence ID" value="MDN4520296.1"/>
    <property type="molecule type" value="Genomic_DNA"/>
</dbReference>
<dbReference type="EMBL" id="JAUHTC010000026">
    <property type="protein sequence ID" value="MDN4517329.1"/>
    <property type="molecule type" value="Genomic_DNA"/>
</dbReference>
<proteinExistence type="predicted"/>
<keyword evidence="8" id="KW-1185">Reference proteome</keyword>
<comment type="caution">
    <text evidence="5">The sequence shown here is derived from an EMBL/GenBank/DDBJ whole genome shotgun (WGS) entry which is preliminary data.</text>
</comment>
<feature type="domain" description="Transposase IS204/IS1001/IS1096/IS1165 DDE" evidence="1">
    <location>
        <begin position="131"/>
        <end position="393"/>
    </location>
</feature>
<gene>
    <name evidence="4" type="ORF">QYF68_05765</name>
    <name evidence="5" type="ORF">QYF68_12105</name>
    <name evidence="6" type="ORF">QYF68_14705</name>
    <name evidence="7" type="ORF">QYF68_21090</name>
</gene>
<dbReference type="InterPro" id="IPR002560">
    <property type="entry name" value="Transposase_DDE"/>
</dbReference>
<feature type="domain" description="Transposase IS204/IS1001/IS1096/IS1165 zinc-finger" evidence="3">
    <location>
        <begin position="12"/>
        <end position="55"/>
    </location>
</feature>
<dbReference type="InterPro" id="IPR029261">
    <property type="entry name" value="Transposase_Znf"/>
</dbReference>
<reference evidence="5" key="1">
    <citation type="submission" date="2023-07" db="EMBL/GenBank/DDBJ databases">
        <title>Degradation of tert-butanol by M. austroafricanum TBA100.</title>
        <authorList>
            <person name="Helbich S."/>
            <person name="Vainshtein Y."/>
        </authorList>
    </citation>
    <scope>NUCLEOTIDE SEQUENCE</scope>
    <source>
        <strain evidence="5">TBA100</strain>
    </source>
</reference>
<dbReference type="InterPro" id="IPR047951">
    <property type="entry name" value="Transpos_ISL3"/>
</dbReference>
<evidence type="ECO:0000259" key="3">
    <source>
        <dbReference type="Pfam" id="PF14690"/>
    </source>
</evidence>
<dbReference type="Pfam" id="PF01610">
    <property type="entry name" value="DDE_Tnp_ISL3"/>
    <property type="match status" value="1"/>
</dbReference>
<dbReference type="Pfam" id="PF14690">
    <property type="entry name" value="Zn_ribbon_ISL3"/>
    <property type="match status" value="1"/>
</dbReference>
<dbReference type="Proteomes" id="UP001172687">
    <property type="component" value="Unassembled WGS sequence"/>
</dbReference>
<dbReference type="PANTHER" id="PTHR33498:SF1">
    <property type="entry name" value="TRANSPOSASE FOR INSERTION SEQUENCE ELEMENT IS1557"/>
    <property type="match status" value="1"/>
</dbReference>
<sequence>MVHVVTADETAAVCPSCGVVSTSVKGRVSTWPRDIPYGQDRIMVRWTKTRWRCREDYCERSSFTEAIAQVPSRTRTTTRLRTQIGAAIGDAARSVAEVADAHGVSWPTAHRAFVAHAEVLLAEPEPTRVLGIDETRRGKPRWERCVAGGRWIRVDPWDTGFVDLAGNQGLLGQREGRTGATVIEWLHERSEQFRLGIHYVAIDPAAVYATAVRTPGLLPNATLVVDHFHLVHLANGALTKVRRRVTWDLRDRRGGKLDPEWANRRRLLRARERLSDKSFAKMWNAIVAEDPSSQILSAWIAKEELRTLLSTVRVGGDPHLTRHRLHRFLAWCIDSGIPELLTLAGTIDTWWPEINAFVTTGITNGRTEGYNRLVKQVKRVGCGFRNRENSARRIRFHCTRKQRAATQTSC</sequence>
<evidence type="ECO:0000259" key="1">
    <source>
        <dbReference type="Pfam" id="PF01610"/>
    </source>
</evidence>
<feature type="domain" description="Transposase IS204/IS1001/IS1096/IS1165 helix-turn-helix" evidence="2">
    <location>
        <begin position="69"/>
        <end position="116"/>
    </location>
</feature>
<name>A0ABT8HCS0_MYCAO</name>
<accession>A0ABT8HCS0</accession>
<evidence type="ECO:0000313" key="6">
    <source>
        <dbReference type="EMBL" id="MDN4519055.1"/>
    </source>
</evidence>
<dbReference type="PANTHER" id="PTHR33498">
    <property type="entry name" value="TRANSPOSASE FOR INSERTION SEQUENCE ELEMENT IS1557"/>
    <property type="match status" value="1"/>
</dbReference>
<dbReference type="NCBIfam" id="NF033550">
    <property type="entry name" value="transpos_ISL3"/>
    <property type="match status" value="1"/>
</dbReference>
<dbReference type="EMBL" id="JAUHTC010000045">
    <property type="protein sequence ID" value="MDN4518559.1"/>
    <property type="molecule type" value="Genomic_DNA"/>
</dbReference>
<dbReference type="RefSeq" id="WP_235881613.1">
    <property type="nucleotide sequence ID" value="NZ_JAUHTC010000026.1"/>
</dbReference>
<evidence type="ECO:0000313" key="5">
    <source>
        <dbReference type="EMBL" id="MDN4518559.1"/>
    </source>
</evidence>
<evidence type="ECO:0000259" key="2">
    <source>
        <dbReference type="Pfam" id="PF13542"/>
    </source>
</evidence>
<evidence type="ECO:0000313" key="7">
    <source>
        <dbReference type="EMBL" id="MDN4520296.1"/>
    </source>
</evidence>
<evidence type="ECO:0000313" key="4">
    <source>
        <dbReference type="EMBL" id="MDN4517329.1"/>
    </source>
</evidence>
<organism evidence="5 8">
    <name type="scientific">Mycolicibacterium austroafricanum</name>
    <name type="common">Mycobacterium austroafricanum</name>
    <dbReference type="NCBI Taxonomy" id="39687"/>
    <lineage>
        <taxon>Bacteria</taxon>
        <taxon>Bacillati</taxon>
        <taxon>Actinomycetota</taxon>
        <taxon>Actinomycetes</taxon>
        <taxon>Mycobacteriales</taxon>
        <taxon>Mycobacteriaceae</taxon>
        <taxon>Mycolicibacterium</taxon>
    </lineage>
</organism>
<protein>
    <submittedName>
        <fullName evidence="5">ISL3 family transposase</fullName>
    </submittedName>
</protein>